<evidence type="ECO:0000313" key="5">
    <source>
        <dbReference type="Proteomes" id="UP000256379"/>
    </source>
</evidence>
<feature type="transmembrane region" description="Helical" evidence="2">
    <location>
        <begin position="6"/>
        <end position="29"/>
    </location>
</feature>
<sequence length="262" mass="29519">MGFEISMLFMAAFSGSLAHCIGMCGGIVLSCNMRKFNNSTILQILSNVVYFFGRSTSYIAIGICFSLISVNLGFSNASRAIIFIILGILLFITALLITFFPKFLINITPSGNYKWYKRAFQKAIQSKSIFSFFIIGILNGLLPCHLVYIFAIKAADAMNIWYAILTMAIFSLGTFLPLFLVGIFSASLLHSKARNILLKISFLIMSYFAFSNIYKGVSYFISPEANSHSKHEMHINDNRNTHHTKQQDSMKHNEYHNIHSSH</sequence>
<keyword evidence="5" id="KW-1185">Reference proteome</keyword>
<dbReference type="Pfam" id="PF13386">
    <property type="entry name" value="DsbD_2"/>
    <property type="match status" value="1"/>
</dbReference>
<dbReference type="AlphaFoldDB" id="A0A3D8IPC9"/>
<organism evidence="4 5">
    <name type="scientific">Helicobacter didelphidarum</name>
    <dbReference type="NCBI Taxonomy" id="2040648"/>
    <lineage>
        <taxon>Bacteria</taxon>
        <taxon>Pseudomonadati</taxon>
        <taxon>Campylobacterota</taxon>
        <taxon>Epsilonproteobacteria</taxon>
        <taxon>Campylobacterales</taxon>
        <taxon>Helicobacteraceae</taxon>
        <taxon>Helicobacter</taxon>
    </lineage>
</organism>
<feature type="region of interest" description="Disordered" evidence="1">
    <location>
        <begin position="241"/>
        <end position="262"/>
    </location>
</feature>
<keyword evidence="2" id="KW-1133">Transmembrane helix</keyword>
<protein>
    <recommendedName>
        <fullName evidence="3">Urease accessory protein UreH-like transmembrane domain-containing protein</fullName>
    </recommendedName>
</protein>
<feature type="transmembrane region" description="Helical" evidence="2">
    <location>
        <begin position="160"/>
        <end position="184"/>
    </location>
</feature>
<gene>
    <name evidence="4" type="ORF">CQA53_02370</name>
</gene>
<keyword evidence="2" id="KW-0812">Transmembrane</keyword>
<name>A0A3D8IPC9_9HELI</name>
<dbReference type="OrthoDB" id="9798690at2"/>
<dbReference type="EMBL" id="NXLQ01000002">
    <property type="protein sequence ID" value="RDU67118.1"/>
    <property type="molecule type" value="Genomic_DNA"/>
</dbReference>
<comment type="caution">
    <text evidence="4">The sequence shown here is derived from an EMBL/GenBank/DDBJ whole genome shotgun (WGS) entry which is preliminary data.</text>
</comment>
<feature type="domain" description="Urease accessory protein UreH-like transmembrane" evidence="3">
    <location>
        <begin position="8"/>
        <end position="206"/>
    </location>
</feature>
<dbReference type="Proteomes" id="UP000256379">
    <property type="component" value="Unassembled WGS sequence"/>
</dbReference>
<feature type="transmembrane region" description="Helical" evidence="2">
    <location>
        <begin position="80"/>
        <end position="107"/>
    </location>
</feature>
<evidence type="ECO:0000256" key="1">
    <source>
        <dbReference type="SAM" id="MobiDB-lite"/>
    </source>
</evidence>
<keyword evidence="2" id="KW-0472">Membrane</keyword>
<dbReference type="PANTHER" id="PTHR42208">
    <property type="entry name" value="HEAVY METAL TRANSPORTER-RELATED"/>
    <property type="match status" value="1"/>
</dbReference>
<evidence type="ECO:0000259" key="3">
    <source>
        <dbReference type="Pfam" id="PF13386"/>
    </source>
</evidence>
<proteinExistence type="predicted"/>
<evidence type="ECO:0000313" key="4">
    <source>
        <dbReference type="EMBL" id="RDU67118.1"/>
    </source>
</evidence>
<dbReference type="InterPro" id="IPR039447">
    <property type="entry name" value="UreH-like_TM_dom"/>
</dbReference>
<dbReference type="RefSeq" id="WP_115542415.1">
    <property type="nucleotide sequence ID" value="NZ_NXLQ01000002.1"/>
</dbReference>
<feature type="transmembrane region" description="Helical" evidence="2">
    <location>
        <begin position="196"/>
        <end position="214"/>
    </location>
</feature>
<feature type="transmembrane region" description="Helical" evidence="2">
    <location>
        <begin position="128"/>
        <end position="148"/>
    </location>
</feature>
<reference evidence="4 5" key="1">
    <citation type="submission" date="2018-04" db="EMBL/GenBank/DDBJ databases">
        <title>Novel Campyloabacter and Helicobacter Species and Strains.</title>
        <authorList>
            <person name="Mannion A.J."/>
            <person name="Shen Z."/>
            <person name="Fox J.G."/>
        </authorList>
    </citation>
    <scope>NUCLEOTIDE SEQUENCE [LARGE SCALE GENOMIC DNA]</scope>
    <source>
        <strain evidence="4 5">MIT 17-337</strain>
    </source>
</reference>
<accession>A0A3D8IPC9</accession>
<dbReference type="PANTHER" id="PTHR42208:SF1">
    <property type="entry name" value="HEAVY METAL TRANSPORTER"/>
    <property type="match status" value="1"/>
</dbReference>
<feature type="transmembrane region" description="Helical" evidence="2">
    <location>
        <begin position="41"/>
        <end position="68"/>
    </location>
</feature>
<evidence type="ECO:0000256" key="2">
    <source>
        <dbReference type="SAM" id="Phobius"/>
    </source>
</evidence>